<sequence length="235" mass="25913">MQSVVLLSIIDLNVTPIMLLVTVILLSTILIVFECGKCCDKPQPSTRHVYIYGQAPTAAGNNVVREKAGIKEVSHSSPKKRTPSNRASDQSAKINTGRKTPILVSEKANKSGYHKSQKRSIYCEPTQIEAENTVKNGKAQKGEQRSPTLKEKKAPLLVRLKRSRMFKSKDAKKQAKIETEKKQPDKMSRKTCTTGEKSLGEDSDTLKGVTSIENEDEKSNNFANGPQADSHFGAK</sequence>
<keyword evidence="2" id="KW-0812">Transmembrane</keyword>
<feature type="compositionally biased region" description="Basic and acidic residues" evidence="1">
    <location>
        <begin position="140"/>
        <end position="154"/>
    </location>
</feature>
<gene>
    <name evidence="3" type="ORF">CYNAS_LOCUS2476</name>
</gene>
<feature type="transmembrane region" description="Helical" evidence="2">
    <location>
        <begin position="12"/>
        <end position="33"/>
    </location>
</feature>
<comment type="caution">
    <text evidence="3">The sequence shown here is derived from an EMBL/GenBank/DDBJ whole genome shotgun (WGS) entry which is preliminary data.</text>
</comment>
<feature type="region of interest" description="Disordered" evidence="1">
    <location>
        <begin position="70"/>
        <end position="120"/>
    </location>
</feature>
<keyword evidence="2" id="KW-0472">Membrane</keyword>
<dbReference type="AlphaFoldDB" id="A0AA36DMU4"/>
<keyword evidence="2" id="KW-1133">Transmembrane helix</keyword>
<evidence type="ECO:0000313" key="3">
    <source>
        <dbReference type="EMBL" id="CAJ0590493.1"/>
    </source>
</evidence>
<feature type="region of interest" description="Disordered" evidence="1">
    <location>
        <begin position="132"/>
        <end position="235"/>
    </location>
</feature>
<name>A0AA36DMU4_CYLNA</name>
<accession>A0AA36DMU4</accession>
<feature type="compositionally biased region" description="Polar residues" evidence="1">
    <location>
        <begin position="84"/>
        <end position="98"/>
    </location>
</feature>
<dbReference type="EMBL" id="CATQJL010000001">
    <property type="protein sequence ID" value="CAJ0590493.1"/>
    <property type="molecule type" value="Genomic_DNA"/>
</dbReference>
<evidence type="ECO:0000313" key="4">
    <source>
        <dbReference type="Proteomes" id="UP001176961"/>
    </source>
</evidence>
<keyword evidence="4" id="KW-1185">Reference proteome</keyword>
<feature type="compositionally biased region" description="Basic and acidic residues" evidence="1">
    <location>
        <begin position="167"/>
        <end position="188"/>
    </location>
</feature>
<evidence type="ECO:0000256" key="1">
    <source>
        <dbReference type="SAM" id="MobiDB-lite"/>
    </source>
</evidence>
<protein>
    <submittedName>
        <fullName evidence="3">Uncharacterized protein</fullName>
    </submittedName>
</protein>
<evidence type="ECO:0000256" key="2">
    <source>
        <dbReference type="SAM" id="Phobius"/>
    </source>
</evidence>
<proteinExistence type="predicted"/>
<reference evidence="3" key="1">
    <citation type="submission" date="2023-07" db="EMBL/GenBank/DDBJ databases">
        <authorList>
            <consortium name="CYATHOMIX"/>
        </authorList>
    </citation>
    <scope>NUCLEOTIDE SEQUENCE</scope>
    <source>
        <strain evidence="3">N/A</strain>
    </source>
</reference>
<dbReference type="Proteomes" id="UP001176961">
    <property type="component" value="Unassembled WGS sequence"/>
</dbReference>
<organism evidence="3 4">
    <name type="scientific">Cylicocyclus nassatus</name>
    <name type="common">Nematode worm</name>
    <dbReference type="NCBI Taxonomy" id="53992"/>
    <lineage>
        <taxon>Eukaryota</taxon>
        <taxon>Metazoa</taxon>
        <taxon>Ecdysozoa</taxon>
        <taxon>Nematoda</taxon>
        <taxon>Chromadorea</taxon>
        <taxon>Rhabditida</taxon>
        <taxon>Rhabditina</taxon>
        <taxon>Rhabditomorpha</taxon>
        <taxon>Strongyloidea</taxon>
        <taxon>Strongylidae</taxon>
        <taxon>Cylicocyclus</taxon>
    </lineage>
</organism>